<dbReference type="EMBL" id="AMZH03005262">
    <property type="protein sequence ID" value="RRT66855.1"/>
    <property type="molecule type" value="Genomic_DNA"/>
</dbReference>
<evidence type="ECO:0000256" key="1">
    <source>
        <dbReference type="SAM" id="MobiDB-lite"/>
    </source>
</evidence>
<proteinExistence type="predicted"/>
<accession>A0A426ZSI6</accession>
<reference evidence="2 3" key="1">
    <citation type="journal article" date="2014" name="Agronomy (Basel)">
        <title>A Draft Genome Sequence for Ensete ventricosum, the Drought-Tolerant Tree Against Hunger.</title>
        <authorList>
            <person name="Harrison J."/>
            <person name="Moore K.A."/>
            <person name="Paszkiewicz K."/>
            <person name="Jones T."/>
            <person name="Grant M."/>
            <person name="Ambacheew D."/>
            <person name="Muzemil S."/>
            <person name="Studholme D.J."/>
        </authorList>
    </citation>
    <scope>NUCLEOTIDE SEQUENCE [LARGE SCALE GENOMIC DNA]</scope>
</reference>
<comment type="caution">
    <text evidence="2">The sequence shown here is derived from an EMBL/GenBank/DDBJ whole genome shotgun (WGS) entry which is preliminary data.</text>
</comment>
<dbReference type="AlphaFoldDB" id="A0A426ZSI6"/>
<feature type="region of interest" description="Disordered" evidence="1">
    <location>
        <begin position="1"/>
        <end position="26"/>
    </location>
</feature>
<feature type="compositionally biased region" description="Polar residues" evidence="1">
    <location>
        <begin position="7"/>
        <end position="24"/>
    </location>
</feature>
<sequence>MHLPPSSHYSRGNPLSQSTCSRSQPPAIPTSFGCQPPLPPSPPSRHCLLPTAYVVAKPSSASSFLCRIRFCNSQAVANRRCRTYSYHRPVLFIPSSQPSTKVATPPAHSHRPPAIAASQPHPPLCSHTVVSPPATFFLRCSITGQSCRCLSLPLLLLLPLPLSAAALYLTIAVAHPPLAVSTRLPLLPCHATEGCS</sequence>
<organism evidence="2 3">
    <name type="scientific">Ensete ventricosum</name>
    <name type="common">Abyssinian banana</name>
    <name type="synonym">Musa ensete</name>
    <dbReference type="NCBI Taxonomy" id="4639"/>
    <lineage>
        <taxon>Eukaryota</taxon>
        <taxon>Viridiplantae</taxon>
        <taxon>Streptophyta</taxon>
        <taxon>Embryophyta</taxon>
        <taxon>Tracheophyta</taxon>
        <taxon>Spermatophyta</taxon>
        <taxon>Magnoliopsida</taxon>
        <taxon>Liliopsida</taxon>
        <taxon>Zingiberales</taxon>
        <taxon>Musaceae</taxon>
        <taxon>Ensete</taxon>
    </lineage>
</organism>
<protein>
    <submittedName>
        <fullName evidence="2">Uncharacterized protein</fullName>
    </submittedName>
</protein>
<gene>
    <name evidence="2" type="ORF">B296_00029547</name>
</gene>
<name>A0A426ZSI6_ENSVE</name>
<evidence type="ECO:0000313" key="2">
    <source>
        <dbReference type="EMBL" id="RRT66855.1"/>
    </source>
</evidence>
<evidence type="ECO:0000313" key="3">
    <source>
        <dbReference type="Proteomes" id="UP000287651"/>
    </source>
</evidence>
<dbReference type="Proteomes" id="UP000287651">
    <property type="component" value="Unassembled WGS sequence"/>
</dbReference>